<accession>A0A1I1JVL2</accession>
<dbReference type="PROSITE" id="PS51257">
    <property type="entry name" value="PROKAR_LIPOPROTEIN"/>
    <property type="match status" value="1"/>
</dbReference>
<proteinExistence type="predicted"/>
<reference evidence="4" key="1">
    <citation type="submission" date="2016-10" db="EMBL/GenBank/DDBJ databases">
        <authorList>
            <person name="Varghese N."/>
            <person name="Submissions S."/>
        </authorList>
    </citation>
    <scope>NUCLEOTIDE SEQUENCE [LARGE SCALE GENOMIC DNA]</scope>
    <source>
        <strain evidence="4">DSM 23664</strain>
    </source>
</reference>
<evidence type="ECO:0000313" key="4">
    <source>
        <dbReference type="Proteomes" id="UP000199612"/>
    </source>
</evidence>
<evidence type="ECO:0000256" key="2">
    <source>
        <dbReference type="SAM" id="SignalP"/>
    </source>
</evidence>
<feature type="signal peptide" evidence="2">
    <location>
        <begin position="1"/>
        <end position="19"/>
    </location>
</feature>
<dbReference type="STRING" id="753702.SAMN04488102_10927"/>
<evidence type="ECO:0000256" key="1">
    <source>
        <dbReference type="SAM" id="Coils"/>
    </source>
</evidence>
<keyword evidence="4" id="KW-1185">Reference proteome</keyword>
<keyword evidence="3" id="KW-0449">Lipoprotein</keyword>
<gene>
    <name evidence="3" type="ORF">SAMN04488102_10927</name>
</gene>
<dbReference type="Pfam" id="PF10368">
    <property type="entry name" value="YkyA"/>
    <property type="match status" value="1"/>
</dbReference>
<dbReference type="Gene3D" id="1.20.120.570">
    <property type="entry name" value="YkyA-like"/>
    <property type="match status" value="1"/>
</dbReference>
<dbReference type="SUPFAM" id="SSF140423">
    <property type="entry name" value="MW0975(SA0943)-like"/>
    <property type="match status" value="1"/>
</dbReference>
<sequence length="213" mass="24147">MTTKKWVLFTLSAVPLVLAGCDSENLGEVQEATNEIESITDEAVEDLNQLAQTETELQELFSETLETDEDLATLQDESSPVFENITAREEILAELEAVENDMEVQQEILGTYDGESLEQEQIVQVDTVVDDFEASLSTYIDAYYQTLESERDFFTEIADEEATYDDFVNGIETLNEERESLREPVMNLDEILVDLDENLTELQSSIETELSEE</sequence>
<dbReference type="InterPro" id="IPR019454">
    <property type="entry name" value="Lipoprot_YkyA-like"/>
</dbReference>
<name>A0A1I1JVL2_9LACT</name>
<feature type="chain" id="PRO_5039014098" evidence="2">
    <location>
        <begin position="20"/>
        <end position="213"/>
    </location>
</feature>
<evidence type="ECO:0000313" key="3">
    <source>
        <dbReference type="EMBL" id="SFC52405.1"/>
    </source>
</evidence>
<dbReference type="Proteomes" id="UP000199612">
    <property type="component" value="Unassembled WGS sequence"/>
</dbReference>
<keyword evidence="2" id="KW-0732">Signal</keyword>
<feature type="coiled-coil region" evidence="1">
    <location>
        <begin position="185"/>
        <end position="212"/>
    </location>
</feature>
<feature type="coiled-coil region" evidence="1">
    <location>
        <begin position="29"/>
        <end position="56"/>
    </location>
</feature>
<keyword evidence="1" id="KW-0175">Coiled coil</keyword>
<dbReference type="OrthoDB" id="2156400at2"/>
<dbReference type="AlphaFoldDB" id="A0A1I1JVL2"/>
<protein>
    <submittedName>
        <fullName evidence="3">Putative cell-wall binding lipoprotein</fullName>
    </submittedName>
</protein>
<dbReference type="InterPro" id="IPR036785">
    <property type="entry name" value="YkyA-like_sf"/>
</dbReference>
<organism evidence="3 4">
    <name type="scientific">Alkalibacterium subtropicum</name>
    <dbReference type="NCBI Taxonomy" id="753702"/>
    <lineage>
        <taxon>Bacteria</taxon>
        <taxon>Bacillati</taxon>
        <taxon>Bacillota</taxon>
        <taxon>Bacilli</taxon>
        <taxon>Lactobacillales</taxon>
        <taxon>Carnobacteriaceae</taxon>
        <taxon>Alkalibacterium</taxon>
    </lineage>
</organism>
<dbReference type="EMBL" id="FOLT01000009">
    <property type="protein sequence ID" value="SFC52405.1"/>
    <property type="molecule type" value="Genomic_DNA"/>
</dbReference>
<dbReference type="RefSeq" id="WP_091530676.1">
    <property type="nucleotide sequence ID" value="NZ_FOLT01000009.1"/>
</dbReference>